<feature type="transmembrane region" description="Helical" evidence="1">
    <location>
        <begin position="6"/>
        <end position="24"/>
    </location>
</feature>
<feature type="transmembrane region" description="Helical" evidence="1">
    <location>
        <begin position="59"/>
        <end position="77"/>
    </location>
</feature>
<evidence type="ECO:0000313" key="3">
    <source>
        <dbReference type="Proteomes" id="UP000093309"/>
    </source>
</evidence>
<sequence>MTKRTLASIVLIAIVLIEIISFLNTDTPTKILPRAEGSKSLFGATVIDKDAQSQRNTKYFLIIGATILLGGITIFSINNSEKSIMSSRKSDL</sequence>
<gene>
    <name evidence="2" type="ORF">A8709_33065</name>
</gene>
<dbReference type="Proteomes" id="UP000093309">
    <property type="component" value="Unassembled WGS sequence"/>
</dbReference>
<keyword evidence="3" id="KW-1185">Reference proteome</keyword>
<dbReference type="AlphaFoldDB" id="A0A1C0ZWZ8"/>
<proteinExistence type="predicted"/>
<evidence type="ECO:0000256" key="1">
    <source>
        <dbReference type="SAM" id="Phobius"/>
    </source>
</evidence>
<keyword evidence="1" id="KW-0812">Transmembrane</keyword>
<accession>A0A1C0ZWZ8</accession>
<dbReference type="EMBL" id="LYPC01000027">
    <property type="protein sequence ID" value="OCT12643.1"/>
    <property type="molecule type" value="Genomic_DNA"/>
</dbReference>
<evidence type="ECO:0000313" key="2">
    <source>
        <dbReference type="EMBL" id="OCT12643.1"/>
    </source>
</evidence>
<keyword evidence="1" id="KW-1133">Transmembrane helix</keyword>
<dbReference type="RefSeq" id="WP_065857135.1">
    <property type="nucleotide sequence ID" value="NZ_LYPC01000027.1"/>
</dbReference>
<name>A0A1C0ZWZ8_9BACL</name>
<dbReference type="STRING" id="512399.A8709_33065"/>
<organism evidence="2 3">
    <name type="scientific">Paenibacillus pectinilyticus</name>
    <dbReference type="NCBI Taxonomy" id="512399"/>
    <lineage>
        <taxon>Bacteria</taxon>
        <taxon>Bacillati</taxon>
        <taxon>Bacillota</taxon>
        <taxon>Bacilli</taxon>
        <taxon>Bacillales</taxon>
        <taxon>Paenibacillaceae</taxon>
        <taxon>Paenibacillus</taxon>
    </lineage>
</organism>
<protein>
    <recommendedName>
        <fullName evidence="4">Protein-export membrane protein SecG</fullName>
    </recommendedName>
</protein>
<comment type="caution">
    <text evidence="2">The sequence shown here is derived from an EMBL/GenBank/DDBJ whole genome shotgun (WGS) entry which is preliminary data.</text>
</comment>
<keyword evidence="1" id="KW-0472">Membrane</keyword>
<reference evidence="3" key="1">
    <citation type="submission" date="2016-05" db="EMBL/GenBank/DDBJ databases">
        <title>Paenibacillus oryzae. sp. nov., isolated from the rice root.</title>
        <authorList>
            <person name="Zhang J."/>
            <person name="Zhang X."/>
        </authorList>
    </citation>
    <scope>NUCLEOTIDE SEQUENCE [LARGE SCALE GENOMIC DNA]</scope>
    <source>
        <strain evidence="3">KCTC13222</strain>
    </source>
</reference>
<evidence type="ECO:0008006" key="4">
    <source>
        <dbReference type="Google" id="ProtNLM"/>
    </source>
</evidence>